<dbReference type="EMBL" id="JALJOS010000004">
    <property type="protein sequence ID" value="KAK9840286.1"/>
    <property type="molecule type" value="Genomic_DNA"/>
</dbReference>
<accession>A0AAW1S2R0</accession>
<dbReference type="AlphaFoldDB" id="A0AAW1S2R0"/>
<dbReference type="SMART" id="SM00667">
    <property type="entry name" value="LisH"/>
    <property type="match status" value="1"/>
</dbReference>
<dbReference type="PROSITE" id="PS50896">
    <property type="entry name" value="LISH"/>
    <property type="match status" value="1"/>
</dbReference>
<evidence type="ECO:0000313" key="2">
    <source>
        <dbReference type="EMBL" id="KAK9840286.1"/>
    </source>
</evidence>
<dbReference type="InterPro" id="IPR006594">
    <property type="entry name" value="LisH"/>
</dbReference>
<dbReference type="SMART" id="SM00757">
    <property type="entry name" value="CRA"/>
    <property type="match status" value="1"/>
</dbReference>
<dbReference type="PROSITE" id="PS50897">
    <property type="entry name" value="CTLH"/>
    <property type="match status" value="1"/>
</dbReference>
<organism evidence="2 3">
    <name type="scientific">Apatococcus lobatus</name>
    <dbReference type="NCBI Taxonomy" id="904363"/>
    <lineage>
        <taxon>Eukaryota</taxon>
        <taxon>Viridiplantae</taxon>
        <taxon>Chlorophyta</taxon>
        <taxon>core chlorophytes</taxon>
        <taxon>Trebouxiophyceae</taxon>
        <taxon>Chlorellales</taxon>
        <taxon>Chlorellaceae</taxon>
        <taxon>Apatococcus</taxon>
    </lineage>
</organism>
<comment type="caution">
    <text evidence="2">The sequence shown here is derived from an EMBL/GenBank/DDBJ whole genome shotgun (WGS) entry which is preliminary data.</text>
</comment>
<feature type="domain" description="CTLH" evidence="1">
    <location>
        <begin position="65"/>
        <end position="122"/>
    </location>
</feature>
<gene>
    <name evidence="2" type="ORF">WJX74_006917</name>
</gene>
<dbReference type="Proteomes" id="UP001438707">
    <property type="component" value="Unassembled WGS sequence"/>
</dbReference>
<name>A0AAW1S2R0_9CHLO</name>
<dbReference type="Pfam" id="PF08513">
    <property type="entry name" value="LisH"/>
    <property type="match status" value="1"/>
</dbReference>
<protein>
    <recommendedName>
        <fullName evidence="1">CTLH domain-containing protein</fullName>
    </recommendedName>
</protein>
<proteinExistence type="predicted"/>
<evidence type="ECO:0000313" key="3">
    <source>
        <dbReference type="Proteomes" id="UP001438707"/>
    </source>
</evidence>
<dbReference type="Pfam" id="PF10607">
    <property type="entry name" value="CTLH"/>
    <property type="match status" value="1"/>
</dbReference>
<dbReference type="InterPro" id="IPR024964">
    <property type="entry name" value="CTLH/CRA"/>
</dbReference>
<dbReference type="PANTHER" id="PTHR12864">
    <property type="entry name" value="RAN BINDING PROTEIN 9-RELATED"/>
    <property type="match status" value="1"/>
</dbReference>
<reference evidence="2 3" key="1">
    <citation type="journal article" date="2024" name="Nat. Commun.">
        <title>Phylogenomics reveals the evolutionary origins of lichenization in chlorophyte algae.</title>
        <authorList>
            <person name="Puginier C."/>
            <person name="Libourel C."/>
            <person name="Otte J."/>
            <person name="Skaloud P."/>
            <person name="Haon M."/>
            <person name="Grisel S."/>
            <person name="Petersen M."/>
            <person name="Berrin J.G."/>
            <person name="Delaux P.M."/>
            <person name="Dal Grande F."/>
            <person name="Keller J."/>
        </authorList>
    </citation>
    <scope>NUCLEOTIDE SEQUENCE [LARGE SCALE GENOMIC DNA]</scope>
    <source>
        <strain evidence="2 3">SAG 2145</strain>
    </source>
</reference>
<dbReference type="InterPro" id="IPR006595">
    <property type="entry name" value="CTLH_C"/>
</dbReference>
<dbReference type="InterPro" id="IPR013144">
    <property type="entry name" value="CRA_dom"/>
</dbReference>
<dbReference type="InterPro" id="IPR050618">
    <property type="entry name" value="Ubq-SigPath_Reg"/>
</dbReference>
<dbReference type="SMART" id="SM00668">
    <property type="entry name" value="CTLH"/>
    <property type="match status" value="1"/>
</dbReference>
<evidence type="ECO:0000259" key="1">
    <source>
        <dbReference type="PROSITE" id="PS50897"/>
    </source>
</evidence>
<sequence length="230" mass="26127">MGRGEASNRKLVGREEWEKRLTDVKIKKEDMNTIIMNFLVTEGYVEAADTFCKESGTQPGVDLNAITDRMEIRKAVQSGNVDFAVERVNDLSPEILEEKQELYFHLQQQRLIELIRLGKTEEALEFAQDILAPQGEENPEFLEELERTVALLAFEDTKNSPLADLMDIAQRQKTASELNAAILSTQCQEKEPQLLNFLRMVIWAQQQLGEKVDFPRINDLTSAALADNAN</sequence>
<keyword evidence="3" id="KW-1185">Reference proteome</keyword>